<evidence type="ECO:0000256" key="1">
    <source>
        <dbReference type="ARBA" id="ARBA00010617"/>
    </source>
</evidence>
<accession>A0ABS7YHP7</accession>
<dbReference type="InterPro" id="IPR001128">
    <property type="entry name" value="Cyt_P450"/>
</dbReference>
<keyword evidence="3" id="KW-1185">Reference proteome</keyword>
<name>A0ABS7YHP7_9BURK</name>
<sequence length="485" mass="53119">MKDTRKHTLLLAGVLGAFGAGVAAGKAIGRAARPGVTEGGLPRASLLDTLALGLEVFAPVVAQGVIIRRPPLVALAERFDLDRRAVRRLQKLRDRYGAGPLMLPLPLRKQAVLLDPGHVRRVLDASPEPFSAASTEKRAALSHFEPEGVLLSTGARRAERRRYNEAALDSAHPMHRLAARFLPLVEEEAARMLDGARERGALDWELYSQGWYRLVRRVVLGDGAAEDHALQDMLVRLRGAANWAGFHPRMRATRARFLTRIAAYLERAEPGSLAGHMATIPRSATTLPQQQVPQWLFAFDAAAIAGFRALALLASHPEHARHAQAEAATRALPQQEQGQPLPFLRACVLEALRLWPTTPMILRQSTAETRWDAGGARASMPADTGILIHAPFFHRDDARLPWADRFTPSLWLDDGARQDAPLVPFSDGPVTCPGRNLVLMLSSAMLGALVDGRRLALAPDSDPRLDPARLPGTLDNYRLRFRIAS</sequence>
<comment type="similarity">
    <text evidence="1">Belongs to the cytochrome P450 family.</text>
</comment>
<dbReference type="InterPro" id="IPR050121">
    <property type="entry name" value="Cytochrome_P450_monoxygenase"/>
</dbReference>
<evidence type="ECO:0000313" key="3">
    <source>
        <dbReference type="Proteomes" id="UP001198602"/>
    </source>
</evidence>
<dbReference type="RefSeq" id="WP_225240042.1">
    <property type="nucleotide sequence ID" value="NZ_JAHYBX010000009.1"/>
</dbReference>
<evidence type="ECO:0000313" key="2">
    <source>
        <dbReference type="EMBL" id="MCA1857855.1"/>
    </source>
</evidence>
<dbReference type="EMBL" id="JAHYBX010000009">
    <property type="protein sequence ID" value="MCA1857855.1"/>
    <property type="molecule type" value="Genomic_DNA"/>
</dbReference>
<dbReference type="Gene3D" id="1.10.630.10">
    <property type="entry name" value="Cytochrome P450"/>
    <property type="match status" value="1"/>
</dbReference>
<dbReference type="PANTHER" id="PTHR24305:SF166">
    <property type="entry name" value="CYTOCHROME P450 12A4, MITOCHONDRIAL-RELATED"/>
    <property type="match status" value="1"/>
</dbReference>
<organism evidence="2 3">
    <name type="scientific">Massilia hydrophila</name>
    <dbReference type="NCBI Taxonomy" id="3044279"/>
    <lineage>
        <taxon>Bacteria</taxon>
        <taxon>Pseudomonadati</taxon>
        <taxon>Pseudomonadota</taxon>
        <taxon>Betaproteobacteria</taxon>
        <taxon>Burkholderiales</taxon>
        <taxon>Oxalobacteraceae</taxon>
        <taxon>Telluria group</taxon>
        <taxon>Massilia</taxon>
    </lineage>
</organism>
<reference evidence="2 3" key="1">
    <citation type="submission" date="2021-07" db="EMBL/GenBank/DDBJ databases">
        <title>Characterization of Violacein-producing bacteria and related species.</title>
        <authorList>
            <person name="Wilson H.S."/>
            <person name="De Leon M.E."/>
        </authorList>
    </citation>
    <scope>NUCLEOTIDE SEQUENCE [LARGE SCALE GENOMIC DNA]</scope>
    <source>
        <strain evidence="2 3">HSC-2F05</strain>
    </source>
</reference>
<dbReference type="Pfam" id="PF00067">
    <property type="entry name" value="p450"/>
    <property type="match status" value="1"/>
</dbReference>
<comment type="caution">
    <text evidence="2">The sequence shown here is derived from an EMBL/GenBank/DDBJ whole genome shotgun (WGS) entry which is preliminary data.</text>
</comment>
<gene>
    <name evidence="2" type="ORF">LE190_18280</name>
</gene>
<dbReference type="PANTHER" id="PTHR24305">
    <property type="entry name" value="CYTOCHROME P450"/>
    <property type="match status" value="1"/>
</dbReference>
<protein>
    <submittedName>
        <fullName evidence="2">Cytochrome P450</fullName>
    </submittedName>
</protein>
<proteinExistence type="inferred from homology"/>
<dbReference type="SUPFAM" id="SSF48264">
    <property type="entry name" value="Cytochrome P450"/>
    <property type="match status" value="1"/>
</dbReference>
<dbReference type="Proteomes" id="UP001198602">
    <property type="component" value="Unassembled WGS sequence"/>
</dbReference>
<dbReference type="InterPro" id="IPR036396">
    <property type="entry name" value="Cyt_P450_sf"/>
</dbReference>